<evidence type="ECO:0000313" key="2">
    <source>
        <dbReference type="EMBL" id="KAG2286459.1"/>
    </source>
</evidence>
<organism evidence="2 3">
    <name type="scientific">Brassica carinata</name>
    <name type="common">Ethiopian mustard</name>
    <name type="synonym">Abyssinian cabbage</name>
    <dbReference type="NCBI Taxonomy" id="52824"/>
    <lineage>
        <taxon>Eukaryota</taxon>
        <taxon>Viridiplantae</taxon>
        <taxon>Streptophyta</taxon>
        <taxon>Embryophyta</taxon>
        <taxon>Tracheophyta</taxon>
        <taxon>Spermatophyta</taxon>
        <taxon>Magnoliopsida</taxon>
        <taxon>eudicotyledons</taxon>
        <taxon>Gunneridae</taxon>
        <taxon>Pentapetalae</taxon>
        <taxon>rosids</taxon>
        <taxon>malvids</taxon>
        <taxon>Brassicales</taxon>
        <taxon>Brassicaceae</taxon>
        <taxon>Brassiceae</taxon>
        <taxon>Brassica</taxon>
    </lineage>
</organism>
<protein>
    <submittedName>
        <fullName evidence="2">Uncharacterized protein</fullName>
    </submittedName>
</protein>
<gene>
    <name evidence="2" type="ORF">Bca52824_046063</name>
</gene>
<feature type="region of interest" description="Disordered" evidence="1">
    <location>
        <begin position="1"/>
        <end position="184"/>
    </location>
</feature>
<evidence type="ECO:0000256" key="1">
    <source>
        <dbReference type="SAM" id="MobiDB-lite"/>
    </source>
</evidence>
<dbReference type="EMBL" id="JAAMPC010000010">
    <property type="protein sequence ID" value="KAG2286459.1"/>
    <property type="molecule type" value="Genomic_DNA"/>
</dbReference>
<evidence type="ECO:0000313" key="3">
    <source>
        <dbReference type="Proteomes" id="UP000886595"/>
    </source>
</evidence>
<comment type="caution">
    <text evidence="2">The sequence shown here is derived from an EMBL/GenBank/DDBJ whole genome shotgun (WGS) entry which is preliminary data.</text>
</comment>
<name>A0A8X7RC73_BRACI</name>
<feature type="compositionally biased region" description="Basic and acidic residues" evidence="1">
    <location>
        <begin position="230"/>
        <end position="240"/>
    </location>
</feature>
<feature type="region of interest" description="Disordered" evidence="1">
    <location>
        <begin position="219"/>
        <end position="240"/>
    </location>
</feature>
<sequence length="240" mass="26004">MDPAVEKGYPSYSPAALPKAPTHYQSERCHSRTAKGVPSNHSQLQWRVRNRSNSPRLPPPPPRRQSPSTPVPPLERNLHETAAAKASSQMAPAPPPQDTPSIILLPHSSTTDQDMGPAASNANLPSIPAGGKHRGRPPGPKKATANPKIMGGGESFLRDENGNEAQAPPSSMPTYCDAPLPDDEAQRPDVFDWVETNTGSDKALVWRWQRKPMVVVEVEPSKKKKMKRGGVGEKSRDTTA</sequence>
<dbReference type="AlphaFoldDB" id="A0A8X7RC73"/>
<dbReference type="OrthoDB" id="10563584at2759"/>
<accession>A0A8X7RC73</accession>
<reference evidence="2 3" key="1">
    <citation type="submission" date="2020-02" db="EMBL/GenBank/DDBJ databases">
        <authorList>
            <person name="Ma Q."/>
            <person name="Huang Y."/>
            <person name="Song X."/>
            <person name="Pei D."/>
        </authorList>
    </citation>
    <scope>NUCLEOTIDE SEQUENCE [LARGE SCALE GENOMIC DNA]</scope>
    <source>
        <strain evidence="2">Sxm20200214</strain>
        <tissue evidence="2">Leaf</tissue>
    </source>
</reference>
<proteinExistence type="predicted"/>
<keyword evidence="3" id="KW-1185">Reference proteome</keyword>
<dbReference type="Proteomes" id="UP000886595">
    <property type="component" value="Unassembled WGS sequence"/>
</dbReference>
<feature type="compositionally biased region" description="Pro residues" evidence="1">
    <location>
        <begin position="56"/>
        <end position="73"/>
    </location>
</feature>